<evidence type="ECO:0000313" key="2">
    <source>
        <dbReference type="Proteomes" id="UP001148629"/>
    </source>
</evidence>
<proteinExistence type="predicted"/>
<keyword evidence="2" id="KW-1185">Reference proteome</keyword>
<accession>A0ACC1SLG0</accession>
<dbReference type="EMBL" id="JANRMS010000307">
    <property type="protein sequence ID" value="KAJ3542216.1"/>
    <property type="molecule type" value="Genomic_DNA"/>
</dbReference>
<comment type="caution">
    <text evidence="1">The sequence shown here is derived from an EMBL/GenBank/DDBJ whole genome shotgun (WGS) entry which is preliminary data.</text>
</comment>
<sequence>MADSNNPDLLAGIDDIDWAKLEHAYGSADDVPEIIRRLRSNDENELDNVYFALCSNILHQGSRYEATAYAVPFLYALLDAKDTPSRDRLLQYMINVAVGSTSFRVPSGVDIARWRDIVAETQQPGYVEEEERKKREYIAAATDEQDRERREGEFLFKKSPERYAAMNLYELRAYDAVREGLDSVYQCLKDEDATLRGMAAYGLAFFPEEGEKAETALFTLLKHEEDATVSATALISLAMLHAPSSGDLSQTPVARYLRTYFHKEGTDQLCNWSCAIALAILRIYETEYIEIILRKITDEAYLSSLQAEDFIKFPFAYPDLESLAASVLKVKGSEFPQAVQAAIDQIEDSKGQMTWFLVDLALSAAFDQVPQKEAPPFSQLTDLQKQAVRSLAKVERSNWNILNFIRLLDEWGIPSDRNKFDAYIEGASS</sequence>
<dbReference type="Proteomes" id="UP001148629">
    <property type="component" value="Unassembled WGS sequence"/>
</dbReference>
<protein>
    <submittedName>
        <fullName evidence="1">Uncharacterized protein</fullName>
    </submittedName>
</protein>
<gene>
    <name evidence="1" type="ORF">NM208_g4215</name>
</gene>
<organism evidence="1 2">
    <name type="scientific">Fusarium decemcellulare</name>
    <dbReference type="NCBI Taxonomy" id="57161"/>
    <lineage>
        <taxon>Eukaryota</taxon>
        <taxon>Fungi</taxon>
        <taxon>Dikarya</taxon>
        <taxon>Ascomycota</taxon>
        <taxon>Pezizomycotina</taxon>
        <taxon>Sordariomycetes</taxon>
        <taxon>Hypocreomycetidae</taxon>
        <taxon>Hypocreales</taxon>
        <taxon>Nectriaceae</taxon>
        <taxon>Fusarium</taxon>
        <taxon>Fusarium decemcellulare species complex</taxon>
    </lineage>
</organism>
<name>A0ACC1SLG0_9HYPO</name>
<evidence type="ECO:0000313" key="1">
    <source>
        <dbReference type="EMBL" id="KAJ3542216.1"/>
    </source>
</evidence>
<reference evidence="1" key="1">
    <citation type="submission" date="2022-08" db="EMBL/GenBank/DDBJ databases">
        <title>Genome Sequence of Fusarium decemcellulare.</title>
        <authorList>
            <person name="Buettner E."/>
        </authorList>
    </citation>
    <scope>NUCLEOTIDE SEQUENCE</scope>
    <source>
        <strain evidence="1">Babe19</strain>
    </source>
</reference>